<reference evidence="3" key="1">
    <citation type="submission" date="2019-03" db="EMBL/GenBank/DDBJ databases">
        <title>WGS assembly of Setaria viridis.</title>
        <authorList>
            <person name="Huang P."/>
            <person name="Jenkins J."/>
            <person name="Grimwood J."/>
            <person name="Barry K."/>
            <person name="Healey A."/>
            <person name="Mamidi S."/>
            <person name="Sreedasyam A."/>
            <person name="Shu S."/>
            <person name="Feldman M."/>
            <person name="Wu J."/>
            <person name="Yu Y."/>
            <person name="Chen C."/>
            <person name="Johnson J."/>
            <person name="Rokhsar D."/>
            <person name="Baxter I."/>
            <person name="Schmutz J."/>
            <person name="Brutnell T."/>
            <person name="Kellogg E."/>
        </authorList>
    </citation>
    <scope>NUCLEOTIDE SEQUENCE [LARGE SCALE GENOMIC DNA]</scope>
</reference>
<name>A0A4U6T7G4_SETVI</name>
<accession>A0A4U6T7G4</accession>
<dbReference type="InterPro" id="IPR029063">
    <property type="entry name" value="SAM-dependent_MTases_sf"/>
</dbReference>
<proteinExistence type="inferred from homology"/>
<keyword evidence="4" id="KW-1185">Reference proteome</keyword>
<dbReference type="Gramene" id="TKV92906">
    <property type="protein sequence ID" value="TKV92906"/>
    <property type="gene ID" value="SEVIR_9G191650v2"/>
</dbReference>
<dbReference type="EMBL" id="CM016560">
    <property type="protein sequence ID" value="TKV92906.1"/>
    <property type="molecule type" value="Genomic_DNA"/>
</dbReference>
<sequence length="132" mass="14482">MASQGVIAAAEVDPFNEPFYSPCLEELRGAVEQEGSFEILGLERHGILERGPSRSKAMARFTRVLDEWLARPALPGRGHRGRVRQGGGGAVHGSRRGGGHYGRRPRRLSQEEEKIAVARPSVPSQKIPFLSE</sequence>
<evidence type="ECO:0000256" key="2">
    <source>
        <dbReference type="SAM" id="MobiDB-lite"/>
    </source>
</evidence>
<evidence type="ECO:0000313" key="4">
    <source>
        <dbReference type="Proteomes" id="UP000298652"/>
    </source>
</evidence>
<organism evidence="3 4">
    <name type="scientific">Setaria viridis</name>
    <name type="common">Green bristlegrass</name>
    <name type="synonym">Setaria italica subsp. viridis</name>
    <dbReference type="NCBI Taxonomy" id="4556"/>
    <lineage>
        <taxon>Eukaryota</taxon>
        <taxon>Viridiplantae</taxon>
        <taxon>Streptophyta</taxon>
        <taxon>Embryophyta</taxon>
        <taxon>Tracheophyta</taxon>
        <taxon>Spermatophyta</taxon>
        <taxon>Magnoliopsida</taxon>
        <taxon>Liliopsida</taxon>
        <taxon>Poales</taxon>
        <taxon>Poaceae</taxon>
        <taxon>PACMAD clade</taxon>
        <taxon>Panicoideae</taxon>
        <taxon>Panicodae</taxon>
        <taxon>Paniceae</taxon>
        <taxon>Cenchrinae</taxon>
        <taxon>Setaria</taxon>
    </lineage>
</organism>
<evidence type="ECO:0000313" key="3">
    <source>
        <dbReference type="EMBL" id="TKV92906.1"/>
    </source>
</evidence>
<protein>
    <submittedName>
        <fullName evidence="3">Uncharacterized protein</fullName>
    </submittedName>
</protein>
<dbReference type="AlphaFoldDB" id="A0A4U6T7G4"/>
<dbReference type="SUPFAM" id="SSF53335">
    <property type="entry name" value="S-adenosyl-L-methionine-dependent methyltransferases"/>
    <property type="match status" value="1"/>
</dbReference>
<gene>
    <name evidence="3" type="ORF">SEVIR_9G191650v2</name>
</gene>
<dbReference type="Proteomes" id="UP000298652">
    <property type="component" value="Chromosome 9"/>
</dbReference>
<dbReference type="Gene3D" id="3.40.50.150">
    <property type="entry name" value="Vaccinia Virus protein VP39"/>
    <property type="match status" value="1"/>
</dbReference>
<feature type="region of interest" description="Disordered" evidence="2">
    <location>
        <begin position="74"/>
        <end position="132"/>
    </location>
</feature>
<dbReference type="InterPro" id="IPR005299">
    <property type="entry name" value="MeTrfase_7"/>
</dbReference>
<comment type="similarity">
    <text evidence="1">Belongs to the methyltransferase superfamily. Type-7 methyltransferase family. SABATH subfamily.</text>
</comment>
<evidence type="ECO:0000256" key="1">
    <source>
        <dbReference type="ARBA" id="ARBA00008908"/>
    </source>
</evidence>
<feature type="compositionally biased region" description="Basic residues" evidence="2">
    <location>
        <begin position="93"/>
        <end position="107"/>
    </location>
</feature>
<dbReference type="Pfam" id="PF03492">
    <property type="entry name" value="Methyltransf_7"/>
    <property type="match status" value="1"/>
</dbReference>
<dbReference type="GO" id="GO:0008168">
    <property type="term" value="F:methyltransferase activity"/>
    <property type="evidence" value="ECO:0007669"/>
    <property type="project" value="InterPro"/>
</dbReference>